<dbReference type="Pfam" id="PF01170">
    <property type="entry name" value="UPF0020"/>
    <property type="match status" value="1"/>
</dbReference>
<keyword evidence="4 10" id="KW-0489">Methyltransferase</keyword>
<evidence type="ECO:0000256" key="10">
    <source>
        <dbReference type="PROSITE-ProRule" id="PRU00959"/>
    </source>
</evidence>
<feature type="domain" description="tRNA (guanine(10)-N(2))-methyltransferase TRMT11 N-terminal" evidence="12">
    <location>
        <begin position="1"/>
        <end position="178"/>
    </location>
</feature>
<proteinExistence type="inferred from homology"/>
<dbReference type="InterPro" id="IPR016691">
    <property type="entry name" value="TRMT11"/>
</dbReference>
<accession>A0A2B7Z2R1</accession>
<protein>
    <recommendedName>
        <fullName evidence="9">tRNA (guanine(10)-N(2))-methyltransferase</fullName>
        <ecNumber evidence="9">2.1.1.214</ecNumber>
    </recommendedName>
</protein>
<organism evidence="13 14">
    <name type="scientific">Polytolypa hystricis (strain UAMH7299)</name>
    <dbReference type="NCBI Taxonomy" id="1447883"/>
    <lineage>
        <taxon>Eukaryota</taxon>
        <taxon>Fungi</taxon>
        <taxon>Dikarya</taxon>
        <taxon>Ascomycota</taxon>
        <taxon>Pezizomycotina</taxon>
        <taxon>Eurotiomycetes</taxon>
        <taxon>Eurotiomycetidae</taxon>
        <taxon>Onygenales</taxon>
        <taxon>Onygenales incertae sedis</taxon>
        <taxon>Polytolypa</taxon>
    </lineage>
</organism>
<sequence length="458" mass="52161">MEYLIRFAQTHESFRKPEIEALAAVTGIKIELLVYDDASPFCIIKTQDEASARALIARSVLTKNVYEVWGQGNTYPELHADVQRRTKEKWSTYMDSSFRFSVDTYAAKRGPEKKTEIIQSFSYTGFKGQIKMVNPEEEFAVFEEFSLEEAHAYHRGEISEFPDPKRLYFGRWIAQGGRDIVDKYDLKKRDYISTTSMDAELSLVTANMALAAPGKVFYDPFVGTGSFCVAAAHFGADVMGSDIDGRSYRGNMSKREKIGLVANLEQYGLKHRYLDAFTSDLTNTPIRDCQFLDGIICDPPYGVREGLKVLGSKEGKRKEIAYMDGIPTYTMEGYIAPKKPYSFDAMLDDLLDFAARTLVEDGRLSFWMPTANDEAAQLAIPSNPYLEFLSASVQPFNSWSRRLLTYRRRADAEVSQEMEDRQRDAPIEGSADELNTFRRKYFRGFPRVHMIPDGKITR</sequence>
<dbReference type="GO" id="GO:0005737">
    <property type="term" value="C:cytoplasm"/>
    <property type="evidence" value="ECO:0007669"/>
    <property type="project" value="UniProtKB-SubCell"/>
</dbReference>
<dbReference type="Pfam" id="PF25904">
    <property type="entry name" value="Tmrp11_N"/>
    <property type="match status" value="1"/>
</dbReference>
<evidence type="ECO:0000256" key="9">
    <source>
        <dbReference type="ARBA" id="ARBA00066937"/>
    </source>
</evidence>
<dbReference type="EC" id="2.1.1.214" evidence="9"/>
<evidence type="ECO:0000256" key="7">
    <source>
        <dbReference type="ARBA" id="ARBA00022694"/>
    </source>
</evidence>
<dbReference type="SUPFAM" id="SSF53335">
    <property type="entry name" value="S-adenosyl-L-methionine-dependent methyltransferases"/>
    <property type="match status" value="1"/>
</dbReference>
<dbReference type="InterPro" id="IPR000241">
    <property type="entry name" value="RlmKL-like_Mtase"/>
</dbReference>
<gene>
    <name evidence="13" type="ORF">AJ80_00886</name>
</gene>
<feature type="domain" description="Ribosomal RNA large subunit methyltransferase K/L-like methyltransferase" evidence="11">
    <location>
        <begin position="188"/>
        <end position="306"/>
    </location>
</feature>
<dbReference type="STRING" id="1447883.A0A2B7Z2R1"/>
<dbReference type="OrthoDB" id="296065at2759"/>
<keyword evidence="7 10" id="KW-0819">tRNA processing</keyword>
<evidence type="ECO:0000256" key="3">
    <source>
        <dbReference type="ARBA" id="ARBA00022555"/>
    </source>
</evidence>
<comment type="caution">
    <text evidence="13">The sequence shown here is derived from an EMBL/GenBank/DDBJ whole genome shotgun (WGS) entry which is preliminary data.</text>
</comment>
<keyword evidence="6 10" id="KW-0949">S-adenosyl-L-methionine</keyword>
<dbReference type="Gene3D" id="3.40.50.150">
    <property type="entry name" value="Vaccinia Virus protein VP39"/>
    <property type="match status" value="1"/>
</dbReference>
<evidence type="ECO:0000313" key="14">
    <source>
        <dbReference type="Proteomes" id="UP000224634"/>
    </source>
</evidence>
<keyword evidence="8 10" id="KW-0694">RNA-binding</keyword>
<dbReference type="GO" id="GO:0032259">
    <property type="term" value="P:methylation"/>
    <property type="evidence" value="ECO:0007669"/>
    <property type="project" value="UniProtKB-UniRule"/>
</dbReference>
<keyword evidence="3 10" id="KW-0820">tRNA-binding</keyword>
<comment type="subcellular location">
    <subcellularLocation>
        <location evidence="1">Cytoplasm</location>
    </subcellularLocation>
</comment>
<keyword evidence="14" id="KW-1185">Reference proteome</keyword>
<evidence type="ECO:0000256" key="5">
    <source>
        <dbReference type="ARBA" id="ARBA00022679"/>
    </source>
</evidence>
<dbReference type="GO" id="GO:0043527">
    <property type="term" value="C:tRNA methyltransferase complex"/>
    <property type="evidence" value="ECO:0007669"/>
    <property type="project" value="UniProtKB-ARBA"/>
</dbReference>
<evidence type="ECO:0000313" key="13">
    <source>
        <dbReference type="EMBL" id="PGH27408.1"/>
    </source>
</evidence>
<keyword evidence="5 10" id="KW-0808">Transferase</keyword>
<dbReference type="PROSITE" id="PS51627">
    <property type="entry name" value="SAM_MT_TRM11"/>
    <property type="match status" value="1"/>
</dbReference>
<reference evidence="13 14" key="1">
    <citation type="submission" date="2017-10" db="EMBL/GenBank/DDBJ databases">
        <title>Comparative genomics in systemic dimorphic fungi from Ajellomycetaceae.</title>
        <authorList>
            <person name="Munoz J.F."/>
            <person name="Mcewen J.G."/>
            <person name="Clay O.K."/>
            <person name="Cuomo C.A."/>
        </authorList>
    </citation>
    <scope>NUCLEOTIDE SEQUENCE [LARGE SCALE GENOMIC DNA]</scope>
    <source>
        <strain evidence="13 14">UAMH7299</strain>
    </source>
</reference>
<name>A0A2B7Z2R1_POLH7</name>
<dbReference type="GO" id="GO:0000049">
    <property type="term" value="F:tRNA binding"/>
    <property type="evidence" value="ECO:0007669"/>
    <property type="project" value="UniProtKB-UniRule"/>
</dbReference>
<evidence type="ECO:0000256" key="8">
    <source>
        <dbReference type="ARBA" id="ARBA00022884"/>
    </source>
</evidence>
<dbReference type="EMBL" id="PDNA01000007">
    <property type="protein sequence ID" value="PGH27408.1"/>
    <property type="molecule type" value="Genomic_DNA"/>
</dbReference>
<dbReference type="GO" id="GO:0008033">
    <property type="term" value="P:tRNA processing"/>
    <property type="evidence" value="ECO:0007669"/>
    <property type="project" value="UniProtKB-UniRule"/>
</dbReference>
<evidence type="ECO:0000259" key="12">
    <source>
        <dbReference type="Pfam" id="PF25904"/>
    </source>
</evidence>
<comment type="similarity">
    <text evidence="10">Belongs to the class I-like SAM-binding methyltransferase superfamily. TRM11 methyltransferase family.</text>
</comment>
<dbReference type="PANTHER" id="PTHR13370:SF3">
    <property type="entry name" value="TRNA (GUANINE(10)-N2)-METHYLTRANSFERASE HOMOLOG"/>
    <property type="match status" value="1"/>
</dbReference>
<evidence type="ECO:0000256" key="6">
    <source>
        <dbReference type="ARBA" id="ARBA00022691"/>
    </source>
</evidence>
<dbReference type="Proteomes" id="UP000224634">
    <property type="component" value="Unassembled WGS sequence"/>
</dbReference>
<dbReference type="GO" id="GO:0160102">
    <property type="term" value="F:tRNA (guanine(10)-N2)-methyltransferase activity"/>
    <property type="evidence" value="ECO:0007669"/>
    <property type="project" value="UniProtKB-EC"/>
</dbReference>
<dbReference type="InterPro" id="IPR029063">
    <property type="entry name" value="SAM-dependent_MTases_sf"/>
</dbReference>
<dbReference type="PANTHER" id="PTHR13370">
    <property type="entry name" value="RNA METHYLASE-RELATED"/>
    <property type="match status" value="1"/>
</dbReference>
<evidence type="ECO:0000259" key="11">
    <source>
        <dbReference type="Pfam" id="PF01170"/>
    </source>
</evidence>
<dbReference type="AlphaFoldDB" id="A0A2B7Z2R1"/>
<dbReference type="PIRSF" id="PIRSF017259">
    <property type="entry name" value="tRNA_mtfrase_TRM11"/>
    <property type="match status" value="1"/>
</dbReference>
<dbReference type="InterPro" id="IPR059073">
    <property type="entry name" value="TRMT11_N"/>
</dbReference>
<dbReference type="InterPro" id="IPR002052">
    <property type="entry name" value="DNA_methylase_N6_adenine_CS"/>
</dbReference>
<keyword evidence="2" id="KW-0963">Cytoplasm</keyword>
<evidence type="ECO:0000256" key="2">
    <source>
        <dbReference type="ARBA" id="ARBA00022490"/>
    </source>
</evidence>
<evidence type="ECO:0000256" key="1">
    <source>
        <dbReference type="ARBA" id="ARBA00004496"/>
    </source>
</evidence>
<evidence type="ECO:0000256" key="4">
    <source>
        <dbReference type="ARBA" id="ARBA00022603"/>
    </source>
</evidence>
<dbReference type="PROSITE" id="PS00092">
    <property type="entry name" value="N6_MTASE"/>
    <property type="match status" value="1"/>
</dbReference>